<evidence type="ECO:0000313" key="2">
    <source>
        <dbReference type="Proteomes" id="UP000317550"/>
    </source>
</evidence>
<gene>
    <name evidence="1" type="ORF">FNU76_12855</name>
</gene>
<protein>
    <submittedName>
        <fullName evidence="1">DUF4390 domain-containing protein</fullName>
    </submittedName>
</protein>
<evidence type="ECO:0000313" key="1">
    <source>
        <dbReference type="EMBL" id="QDQ27179.1"/>
    </source>
</evidence>
<name>A0A516SG89_9NEIS</name>
<organism evidence="1 2">
    <name type="scientific">Chitinimonas arctica</name>
    <dbReference type="NCBI Taxonomy" id="2594795"/>
    <lineage>
        <taxon>Bacteria</taxon>
        <taxon>Pseudomonadati</taxon>
        <taxon>Pseudomonadota</taxon>
        <taxon>Betaproteobacteria</taxon>
        <taxon>Neisseriales</taxon>
        <taxon>Chitinibacteraceae</taxon>
        <taxon>Chitinimonas</taxon>
    </lineage>
</organism>
<proteinExistence type="predicted"/>
<dbReference type="KEGG" id="cari:FNU76_12855"/>
<dbReference type="Proteomes" id="UP000317550">
    <property type="component" value="Chromosome"/>
</dbReference>
<dbReference type="RefSeq" id="WP_144278572.1">
    <property type="nucleotide sequence ID" value="NZ_CP041730.1"/>
</dbReference>
<dbReference type="EMBL" id="CP041730">
    <property type="protein sequence ID" value="QDQ27179.1"/>
    <property type="molecule type" value="Genomic_DNA"/>
</dbReference>
<accession>A0A516SG89</accession>
<dbReference type="AlphaFoldDB" id="A0A516SG89"/>
<dbReference type="InterPro" id="IPR025500">
    <property type="entry name" value="DUF4390"/>
</dbReference>
<dbReference type="OrthoDB" id="5298153at2"/>
<reference evidence="2" key="1">
    <citation type="submission" date="2019-07" db="EMBL/GenBank/DDBJ databases">
        <title>Chitinimonas sp. nov., isolated from Ny-Alesund, arctica soil.</title>
        <authorList>
            <person name="Xu Q."/>
            <person name="Peng F."/>
        </authorList>
    </citation>
    <scope>NUCLEOTIDE SEQUENCE [LARGE SCALE GENOMIC DNA]</scope>
    <source>
        <strain evidence="2">R3-44</strain>
    </source>
</reference>
<dbReference type="Pfam" id="PF14334">
    <property type="entry name" value="DUF4390"/>
    <property type="match status" value="1"/>
</dbReference>
<sequence>MAFFTRCLPRIEPRCLLVWLCAAICCLPLWAGGGIQLESAAGVEHEGKFSLDARFLVTLDAIQENALLAGVPLTFSVEFTLTRPRWYWAWRRVADWFDPTARIEYKLSYHALTRSYRVSVGTLYQSFDTLDGALHSLGVIRDWSVAERGAVSRRLDSRFAGELQMRLDTSKLPKPLQLSLLGEADWKLESDPLLVEFVEAK</sequence>
<keyword evidence="2" id="KW-1185">Reference proteome</keyword>